<dbReference type="Gene3D" id="3.60.20.10">
    <property type="entry name" value="Glutamine Phosphoribosylpyrophosphate, subunit 1, domain 1"/>
    <property type="match status" value="1"/>
</dbReference>
<evidence type="ECO:0000256" key="5">
    <source>
        <dbReference type="PIRSR" id="PIRSR001227-2"/>
    </source>
</evidence>
<dbReference type="RefSeq" id="WP_014244315.1">
    <property type="nucleotide sequence ID" value="NC_016620.1"/>
</dbReference>
<dbReference type="EMBL" id="FQ312005">
    <property type="protein sequence ID" value="CBW26534.1"/>
    <property type="molecule type" value="Genomic_DNA"/>
</dbReference>
<dbReference type="Proteomes" id="UP000008963">
    <property type="component" value="Chromosome"/>
</dbReference>
<evidence type="ECO:0000256" key="2">
    <source>
        <dbReference type="ARBA" id="ARBA00022801"/>
    </source>
</evidence>
<keyword evidence="2 6" id="KW-0378">Hydrolase</keyword>
<dbReference type="GO" id="GO:0008953">
    <property type="term" value="F:penicillin amidase activity"/>
    <property type="evidence" value="ECO:0007669"/>
    <property type="project" value="UniProtKB-EC"/>
</dbReference>
<evidence type="ECO:0000256" key="3">
    <source>
        <dbReference type="ARBA" id="ARBA00023145"/>
    </source>
</evidence>
<dbReference type="PANTHER" id="PTHR34218:SF4">
    <property type="entry name" value="ACYL-HOMOSERINE LACTONE ACYLASE QUIP"/>
    <property type="match status" value="1"/>
</dbReference>
<keyword evidence="5" id="KW-0106">Calcium</keyword>
<dbReference type="GO" id="GO:0017000">
    <property type="term" value="P:antibiotic biosynthetic process"/>
    <property type="evidence" value="ECO:0007669"/>
    <property type="project" value="InterPro"/>
</dbReference>
<comment type="cofactor">
    <cofactor evidence="5">
        <name>Ca(2+)</name>
        <dbReference type="ChEBI" id="CHEBI:29108"/>
    </cofactor>
    <text evidence="5">Binds 1 Ca(2+) ion per dimer.</text>
</comment>
<feature type="active site" description="Nucleophile" evidence="4">
    <location>
        <position position="222"/>
    </location>
</feature>
<dbReference type="OrthoDB" id="9760084at2"/>
<evidence type="ECO:0000313" key="7">
    <source>
        <dbReference type="Proteomes" id="UP000008963"/>
    </source>
</evidence>
<evidence type="ECO:0000313" key="6">
    <source>
        <dbReference type="EMBL" id="CBW26534.1"/>
    </source>
</evidence>
<accession>E1X1E3</accession>
<keyword evidence="3" id="KW-0865">Zymogen</keyword>
<gene>
    <name evidence="6" type="primary">acyII</name>
    <name evidence="6" type="ordered locus">BMS_1699</name>
</gene>
<dbReference type="PATRIC" id="fig|862908.3.peg.1616"/>
<dbReference type="SUPFAM" id="SSF56235">
    <property type="entry name" value="N-terminal nucleophile aminohydrolases (Ntn hydrolases)"/>
    <property type="match status" value="1"/>
</dbReference>
<keyword evidence="5" id="KW-0479">Metal-binding</keyword>
<dbReference type="HOGENOM" id="CLU_011790_0_1_7"/>
<dbReference type="InterPro" id="IPR043147">
    <property type="entry name" value="Penicillin_amidase_A-knob"/>
</dbReference>
<name>E1X1E3_HALMS</name>
<feature type="binding site" evidence="5">
    <location>
        <position position="298"/>
    </location>
    <ligand>
        <name>Ca(2+)</name>
        <dbReference type="ChEBI" id="CHEBI:29108"/>
    </ligand>
</feature>
<dbReference type="AlphaFoldDB" id="E1X1E3"/>
<dbReference type="Pfam" id="PF01804">
    <property type="entry name" value="Penicil_amidase"/>
    <property type="match status" value="1"/>
</dbReference>
<dbReference type="PANTHER" id="PTHR34218">
    <property type="entry name" value="PEPTIDASE S45 PENICILLIN AMIDASE"/>
    <property type="match status" value="1"/>
</dbReference>
<dbReference type="InterPro" id="IPR043146">
    <property type="entry name" value="Penicillin_amidase_N_B-knob"/>
</dbReference>
<dbReference type="InterPro" id="IPR014395">
    <property type="entry name" value="Pen/GL7ACA/AHL_acylase"/>
</dbReference>
<evidence type="ECO:0000256" key="1">
    <source>
        <dbReference type="ARBA" id="ARBA00006586"/>
    </source>
</evidence>
<dbReference type="Gene3D" id="1.10.1400.10">
    <property type="match status" value="1"/>
</dbReference>
<comment type="similarity">
    <text evidence="1">Belongs to the peptidase S45 family.</text>
</comment>
<keyword evidence="7" id="KW-1185">Reference proteome</keyword>
<dbReference type="Gene3D" id="1.10.439.10">
    <property type="entry name" value="Penicillin Amidohydrolase, domain 1"/>
    <property type="match status" value="1"/>
</dbReference>
<sequence length="738" mass="85216">MIKISNKPQSITYKNHQIQIKRRKSGITEVTAKDKNSSAFAQALCHCEDRFMQLFLLRIIGRGRICELLKDDDESLKIDIFMRQMNFYGATHEDMNQLPKEVLDYFQAYADGVNYHLEKRGKSWEFKFLNVHLDPWSIQDSLMVIKIMSFIGLAQTQGDAEKFIIQSLREGVEIEKFKSLFTPHLDGLTEDIVKDLKKLKYFEGLIPDEIKFNQFLPKMMASNNWIVAPSKSETGSVIACNDPHLEVNRLPAIWYEQVVHIGERNIQGVSMPGLPGIIMGRSDKVSFGFTYGFMDMVDYFIEEITGERCLRDGEYCEQSIREEVILRKKSSDFKFKIYENDCGILESNPFSEELEDGYYLTRAWSAHHLGAKGSAIALYEMIECDDVYTMKEALSKISISCNWLLGDSLGNIAYQQSGMAPKRNSSGLYPLRASDPLNHWQDLLETQDLLSVINPEKGFLATANNDLCDFANESSPLTINLPMGPYRVDRINHLLSEKEKFSLEALKNMQSDLYSIQGHYFMEELRALLSSDKVSKELDQWDLCYDRNSRGATLFEDFYFNLLEEVFTKDFYPTDAWKFIANRSSILVDFYHFFDQIIITENPLWFKERSKMDCFRNALAKTQKKYSRKDIPSWGELRRVKMNNILFDGKLPSILGFDYGPISIEGSRATIVQGALYESHGRVSTFCPSMRFVTDLSTRESHTVLAGGVSDRRFSKLYTSEVEDWLNFRYKVESLERE</sequence>
<dbReference type="EC" id="3.5.1.11" evidence="6"/>
<dbReference type="eggNOG" id="COG2366">
    <property type="taxonomic scope" value="Bacteria"/>
</dbReference>
<dbReference type="InterPro" id="IPR002692">
    <property type="entry name" value="S45"/>
</dbReference>
<protein>
    <submittedName>
        <fullName evidence="6">Secreted penicillin acylase</fullName>
        <ecNumber evidence="6">3.5.1.11</ecNumber>
    </submittedName>
</protein>
<dbReference type="InterPro" id="IPR023343">
    <property type="entry name" value="Penicillin_amidase_dom1"/>
</dbReference>
<reference evidence="7" key="1">
    <citation type="journal article" date="2013" name="ISME J.">
        <title>A small predatory core genome in the divergent marine Bacteriovorax marinus SJ and the terrestrial Bdellovibrio bacteriovorus.</title>
        <authorList>
            <person name="Crossman L.C."/>
            <person name="Chen H."/>
            <person name="Cerdeno-Tarraga A.M."/>
            <person name="Brooks K."/>
            <person name="Quail M.A."/>
            <person name="Pineiro S.A."/>
            <person name="Hobley L."/>
            <person name="Sockett R.E."/>
            <person name="Bentley S.D."/>
            <person name="Parkhill J."/>
            <person name="Williams H.N."/>
            <person name="Stine O.C."/>
        </authorList>
    </citation>
    <scope>NUCLEOTIDE SEQUENCE [LARGE SCALE GENOMIC DNA]</scope>
    <source>
        <strain evidence="7">ATCC BAA-682 / DSM 15412 / SJ</strain>
    </source>
</reference>
<evidence type="ECO:0000256" key="4">
    <source>
        <dbReference type="PIRSR" id="PIRSR001227-1"/>
    </source>
</evidence>
<organism evidence="6 7">
    <name type="scientific">Halobacteriovorax marinus (strain ATCC BAA-682 / DSM 15412 / SJ)</name>
    <name type="common">Bacteriovorax marinus</name>
    <dbReference type="NCBI Taxonomy" id="862908"/>
    <lineage>
        <taxon>Bacteria</taxon>
        <taxon>Pseudomonadati</taxon>
        <taxon>Bdellovibrionota</taxon>
        <taxon>Bacteriovoracia</taxon>
        <taxon>Bacteriovoracales</taxon>
        <taxon>Halobacteriovoraceae</taxon>
        <taxon>Halobacteriovorax</taxon>
    </lineage>
</organism>
<dbReference type="MEROPS" id="S45.003"/>
<feature type="binding site" evidence="5">
    <location>
        <position position="295"/>
    </location>
    <ligand>
        <name>Ca(2+)</name>
        <dbReference type="ChEBI" id="CHEBI:29108"/>
    </ligand>
</feature>
<dbReference type="KEGG" id="bmx:BMS_1699"/>
<feature type="binding site" evidence="5">
    <location>
        <position position="297"/>
    </location>
    <ligand>
        <name>Ca(2+)</name>
        <dbReference type="ChEBI" id="CHEBI:29108"/>
    </ligand>
</feature>
<dbReference type="STRING" id="862908.BMS_1699"/>
<dbReference type="PIRSF" id="PIRSF001227">
    <property type="entry name" value="Pen_acylase"/>
    <property type="match status" value="1"/>
</dbReference>
<proteinExistence type="inferred from homology"/>
<dbReference type="InterPro" id="IPR029055">
    <property type="entry name" value="Ntn_hydrolases_N"/>
</dbReference>
<dbReference type="GO" id="GO:0046872">
    <property type="term" value="F:metal ion binding"/>
    <property type="evidence" value="ECO:0007669"/>
    <property type="project" value="UniProtKB-KW"/>
</dbReference>
<dbReference type="Gene3D" id="2.30.120.10">
    <property type="match status" value="1"/>
</dbReference>